<dbReference type="AlphaFoldDB" id="A0AAD5JFN2"/>
<evidence type="ECO:0000256" key="1">
    <source>
        <dbReference type="SAM" id="MobiDB-lite"/>
    </source>
</evidence>
<organism evidence="2 3">
    <name type="scientific">Acer negundo</name>
    <name type="common">Box elder</name>
    <dbReference type="NCBI Taxonomy" id="4023"/>
    <lineage>
        <taxon>Eukaryota</taxon>
        <taxon>Viridiplantae</taxon>
        <taxon>Streptophyta</taxon>
        <taxon>Embryophyta</taxon>
        <taxon>Tracheophyta</taxon>
        <taxon>Spermatophyta</taxon>
        <taxon>Magnoliopsida</taxon>
        <taxon>eudicotyledons</taxon>
        <taxon>Gunneridae</taxon>
        <taxon>Pentapetalae</taxon>
        <taxon>rosids</taxon>
        <taxon>malvids</taxon>
        <taxon>Sapindales</taxon>
        <taxon>Sapindaceae</taxon>
        <taxon>Hippocastanoideae</taxon>
        <taxon>Acereae</taxon>
        <taxon>Acer</taxon>
    </lineage>
</organism>
<accession>A0AAD5JFN2</accession>
<comment type="caution">
    <text evidence="2">The sequence shown here is derived from an EMBL/GenBank/DDBJ whole genome shotgun (WGS) entry which is preliminary data.</text>
</comment>
<keyword evidence="3" id="KW-1185">Reference proteome</keyword>
<reference evidence="2" key="1">
    <citation type="journal article" date="2022" name="Plant J.">
        <title>Strategies of tolerance reflected in two North American maple genomes.</title>
        <authorList>
            <person name="McEvoy S.L."/>
            <person name="Sezen U.U."/>
            <person name="Trouern-Trend A."/>
            <person name="McMahon S.M."/>
            <person name="Schaberg P.G."/>
            <person name="Yang J."/>
            <person name="Wegrzyn J.L."/>
            <person name="Swenson N.G."/>
        </authorList>
    </citation>
    <scope>NUCLEOTIDE SEQUENCE</scope>
    <source>
        <strain evidence="2">91603</strain>
    </source>
</reference>
<dbReference type="Proteomes" id="UP001064489">
    <property type="component" value="Chromosome 1"/>
</dbReference>
<feature type="region of interest" description="Disordered" evidence="1">
    <location>
        <begin position="40"/>
        <end position="60"/>
    </location>
</feature>
<evidence type="ECO:0000313" key="2">
    <source>
        <dbReference type="EMBL" id="KAI9196805.1"/>
    </source>
</evidence>
<proteinExistence type="predicted"/>
<evidence type="ECO:0000313" key="3">
    <source>
        <dbReference type="Proteomes" id="UP001064489"/>
    </source>
</evidence>
<gene>
    <name evidence="2" type="ORF">LWI28_027177</name>
</gene>
<protein>
    <submittedName>
        <fullName evidence="2">Uncharacterized protein</fullName>
    </submittedName>
</protein>
<reference evidence="2" key="2">
    <citation type="submission" date="2023-02" db="EMBL/GenBank/DDBJ databases">
        <authorList>
            <person name="Swenson N.G."/>
            <person name="Wegrzyn J.L."/>
            <person name="Mcevoy S.L."/>
        </authorList>
    </citation>
    <scope>NUCLEOTIDE SEQUENCE</scope>
    <source>
        <strain evidence="2">91603</strain>
        <tissue evidence="2">Leaf</tissue>
    </source>
</reference>
<name>A0AAD5JFN2_ACENE</name>
<dbReference type="EMBL" id="JAJSOW010000003">
    <property type="protein sequence ID" value="KAI9196805.1"/>
    <property type="molecule type" value="Genomic_DNA"/>
</dbReference>
<sequence>MGRIADKLLSGKIGSSRDSLNLGSARVILRSGRIVKNGRNEEIMGESNNSPMEKKDEERGFRFKKTSKVEEFKFRMRTSSWKGDQQEDSPEKLKFTLPLLDLESEDTMEKENASSRSRVGGLAELFAYPSLNPVNPDLAARANMPNCQNLCHNKMRIEEAIEPMDAMPAQNKEVETLAIIGVVGTGGNQVEADGKTAEACHWYEAEKDQDVEDV</sequence>